<sequence>MSSVPSERVFLSEKLICTSVAKLKGKNREPLDSLDFEGFMVPPVEATVRDRLLKSVSPSVEDGSVLLGVGHGVELGAIGNPQALDVDVSIVQVKTEKLRDVALSTVSYISLTGIKVADLSTLGEGQVVLILDELESPIMVHPEAKQWETLKQIILQKQSKILWVTDTSLLQQLRTPNYPKPEQTLSS</sequence>
<dbReference type="EMBL" id="KZ824269">
    <property type="protein sequence ID" value="RAL16423.1"/>
    <property type="molecule type" value="Genomic_DNA"/>
</dbReference>
<evidence type="ECO:0000313" key="2">
    <source>
        <dbReference type="Proteomes" id="UP000248961"/>
    </source>
</evidence>
<gene>
    <name evidence="1" type="ORF">BO97DRAFT_420728</name>
</gene>
<reference evidence="1 2" key="1">
    <citation type="submission" date="2018-02" db="EMBL/GenBank/DDBJ databases">
        <title>The genomes of Aspergillus section Nigri reveals drivers in fungal speciation.</title>
        <authorList>
            <consortium name="DOE Joint Genome Institute"/>
            <person name="Vesth T.C."/>
            <person name="Nybo J."/>
            <person name="Theobald S."/>
            <person name="Brandl J."/>
            <person name="Frisvad J.C."/>
            <person name="Nielsen K.F."/>
            <person name="Lyhne E.K."/>
            <person name="Kogle M.E."/>
            <person name="Kuo A."/>
            <person name="Riley R."/>
            <person name="Clum A."/>
            <person name="Nolan M."/>
            <person name="Lipzen A."/>
            <person name="Salamov A."/>
            <person name="Henrissat B."/>
            <person name="Wiebenga A."/>
            <person name="De vries R.P."/>
            <person name="Grigoriev I.V."/>
            <person name="Mortensen U.H."/>
            <person name="Andersen M.R."/>
            <person name="Baker S.E."/>
        </authorList>
    </citation>
    <scope>NUCLEOTIDE SEQUENCE [LARGE SCALE GENOMIC DNA]</scope>
    <source>
        <strain evidence="1 2">CBS 101889</strain>
    </source>
</reference>
<dbReference type="VEuPathDB" id="FungiDB:BO97DRAFT_420728"/>
<keyword evidence="2" id="KW-1185">Reference proteome</keyword>
<accession>A0A395IBC2</accession>
<protein>
    <submittedName>
        <fullName evidence="1">Uncharacterized protein</fullName>
    </submittedName>
</protein>
<dbReference type="AlphaFoldDB" id="A0A395IBC2"/>
<dbReference type="GeneID" id="37200966"/>
<proteinExistence type="predicted"/>
<dbReference type="RefSeq" id="XP_025555577.1">
    <property type="nucleotide sequence ID" value="XM_025696677.1"/>
</dbReference>
<evidence type="ECO:0000313" key="1">
    <source>
        <dbReference type="EMBL" id="RAL16423.1"/>
    </source>
</evidence>
<name>A0A395IBC2_ASPHC</name>
<dbReference type="Proteomes" id="UP000248961">
    <property type="component" value="Unassembled WGS sequence"/>
</dbReference>
<organism evidence="1 2">
    <name type="scientific">Aspergillus homomorphus (strain CBS 101889)</name>
    <dbReference type="NCBI Taxonomy" id="1450537"/>
    <lineage>
        <taxon>Eukaryota</taxon>
        <taxon>Fungi</taxon>
        <taxon>Dikarya</taxon>
        <taxon>Ascomycota</taxon>
        <taxon>Pezizomycotina</taxon>
        <taxon>Eurotiomycetes</taxon>
        <taxon>Eurotiomycetidae</taxon>
        <taxon>Eurotiales</taxon>
        <taxon>Aspergillaceae</taxon>
        <taxon>Aspergillus</taxon>
        <taxon>Aspergillus subgen. Circumdati</taxon>
    </lineage>
</organism>